<feature type="chain" id="PRO_5001954838" evidence="1">
    <location>
        <begin position="26"/>
        <end position="190"/>
    </location>
</feature>
<evidence type="ECO:0000313" key="3">
    <source>
        <dbReference type="Proteomes" id="UP000029846"/>
    </source>
</evidence>
<dbReference type="EMBL" id="JRKN01000001">
    <property type="protein sequence ID" value="KGJ06856.1"/>
    <property type="molecule type" value="Genomic_DNA"/>
</dbReference>
<dbReference type="Proteomes" id="UP000029846">
    <property type="component" value="Unassembled WGS sequence"/>
</dbReference>
<sequence>MSFPRIRLTLCASAIAMACAGTALADTVFTKPLVDFAGDVSASGPDRMPIYKGGKAIISGEEMIPGQTVTLMRGNEVLNAEPITVDDKGAFSFTLDIDAEAETGLQPVVVIAENPAAAQVVEMKISPEIPVSGADKFDVVSEPVTRGLYQVIRTEDGAAVFVTSAVGRPPVKESKLVRINPETLKIEAEA</sequence>
<evidence type="ECO:0000256" key="1">
    <source>
        <dbReference type="SAM" id="SignalP"/>
    </source>
</evidence>
<proteinExistence type="predicted"/>
<evidence type="ECO:0000313" key="2">
    <source>
        <dbReference type="EMBL" id="KGJ06856.1"/>
    </source>
</evidence>
<dbReference type="STRING" id="376733.SAMN04487972_10281"/>
<dbReference type="AlphaFoldDB" id="A0A099F9G2"/>
<gene>
    <name evidence="2" type="ORF">IT41_01400</name>
</gene>
<dbReference type="InterPro" id="IPR015943">
    <property type="entry name" value="WD40/YVTN_repeat-like_dom_sf"/>
</dbReference>
<keyword evidence="3" id="KW-1185">Reference proteome</keyword>
<comment type="caution">
    <text evidence="2">The sequence shown here is derived from an EMBL/GenBank/DDBJ whole genome shotgun (WGS) entry which is preliminary data.</text>
</comment>
<feature type="non-terminal residue" evidence="2">
    <location>
        <position position="190"/>
    </location>
</feature>
<organism evidence="2 3">
    <name type="scientific">Paracoccus halophilus</name>
    <dbReference type="NCBI Taxonomy" id="376733"/>
    <lineage>
        <taxon>Bacteria</taxon>
        <taxon>Pseudomonadati</taxon>
        <taxon>Pseudomonadota</taxon>
        <taxon>Alphaproteobacteria</taxon>
        <taxon>Rhodobacterales</taxon>
        <taxon>Paracoccaceae</taxon>
        <taxon>Paracoccus</taxon>
    </lineage>
</organism>
<accession>A0A099F9G2</accession>
<dbReference type="PROSITE" id="PS51257">
    <property type="entry name" value="PROKAR_LIPOPROTEIN"/>
    <property type="match status" value="1"/>
</dbReference>
<protein>
    <submittedName>
        <fullName evidence="2">ATP-binding protein</fullName>
    </submittedName>
</protein>
<dbReference type="eggNOG" id="COG3391">
    <property type="taxonomic scope" value="Bacteria"/>
</dbReference>
<reference evidence="2 3" key="2">
    <citation type="submission" date="2014-10" db="EMBL/GenBank/DDBJ databases">
        <title>Paracoccus sanguinis sp. nov., isolated from clinical specimens of New York State patients.</title>
        <authorList>
            <person name="Mingle L.A."/>
            <person name="Cole J.A."/>
            <person name="Lapierre P."/>
            <person name="Musser K.A."/>
        </authorList>
    </citation>
    <scope>NUCLEOTIDE SEQUENCE [LARGE SCALE GENOMIC DNA]</scope>
    <source>
        <strain evidence="2 3">JCM 14014</strain>
    </source>
</reference>
<keyword evidence="1" id="KW-0732">Signal</keyword>
<reference evidence="2 3" key="1">
    <citation type="submission" date="2014-09" db="EMBL/GenBank/DDBJ databases">
        <authorList>
            <person name="McGinnis J.M."/>
            <person name="Wolfgang W.J."/>
        </authorList>
    </citation>
    <scope>NUCLEOTIDE SEQUENCE [LARGE SCALE GENOMIC DNA]</scope>
    <source>
        <strain evidence="2 3">JCM 14014</strain>
    </source>
</reference>
<keyword evidence="2" id="KW-0547">Nucleotide-binding</keyword>
<keyword evidence="2" id="KW-0067">ATP-binding</keyword>
<dbReference type="GO" id="GO:0005524">
    <property type="term" value="F:ATP binding"/>
    <property type="evidence" value="ECO:0007669"/>
    <property type="project" value="UniProtKB-KW"/>
</dbReference>
<feature type="signal peptide" evidence="1">
    <location>
        <begin position="1"/>
        <end position="25"/>
    </location>
</feature>
<name>A0A099F9G2_9RHOB</name>
<dbReference type="Gene3D" id="2.130.10.10">
    <property type="entry name" value="YVTN repeat-like/Quinoprotein amine dehydrogenase"/>
    <property type="match status" value="1"/>
</dbReference>